<organism evidence="7 8">
    <name type="scientific">Tropilaelaps mercedesae</name>
    <dbReference type="NCBI Taxonomy" id="418985"/>
    <lineage>
        <taxon>Eukaryota</taxon>
        <taxon>Metazoa</taxon>
        <taxon>Ecdysozoa</taxon>
        <taxon>Arthropoda</taxon>
        <taxon>Chelicerata</taxon>
        <taxon>Arachnida</taxon>
        <taxon>Acari</taxon>
        <taxon>Parasitiformes</taxon>
        <taxon>Mesostigmata</taxon>
        <taxon>Gamasina</taxon>
        <taxon>Dermanyssoidea</taxon>
        <taxon>Laelapidae</taxon>
        <taxon>Tropilaelaps</taxon>
    </lineage>
</organism>
<dbReference type="SUPFAM" id="SSF50447">
    <property type="entry name" value="Translation proteins"/>
    <property type="match status" value="1"/>
</dbReference>
<proteinExistence type="inferred from homology"/>
<dbReference type="OrthoDB" id="274683at2759"/>
<dbReference type="InterPro" id="IPR009000">
    <property type="entry name" value="Transl_B-barrel_sf"/>
</dbReference>
<name>A0A1V9XGE6_9ACAR</name>
<dbReference type="PANTHER" id="PTHR11229:SF8">
    <property type="entry name" value="LARGE RIBOSOMAL SUBUNIT PROTEIN UL3M"/>
    <property type="match status" value="1"/>
</dbReference>
<evidence type="ECO:0000256" key="4">
    <source>
        <dbReference type="ARBA" id="ARBA00035209"/>
    </source>
</evidence>
<evidence type="ECO:0000313" key="8">
    <source>
        <dbReference type="Proteomes" id="UP000192247"/>
    </source>
</evidence>
<dbReference type="InterPro" id="IPR000597">
    <property type="entry name" value="Ribosomal_uL3"/>
</dbReference>
<dbReference type="GO" id="GO:0005762">
    <property type="term" value="C:mitochondrial large ribosomal subunit"/>
    <property type="evidence" value="ECO:0007669"/>
    <property type="project" value="TreeGrafter"/>
</dbReference>
<evidence type="ECO:0000256" key="5">
    <source>
        <dbReference type="ARBA" id="ARBA00035396"/>
    </source>
</evidence>
<evidence type="ECO:0000256" key="2">
    <source>
        <dbReference type="ARBA" id="ARBA00022980"/>
    </source>
</evidence>
<gene>
    <name evidence="7" type="ORF">BIW11_10364</name>
</gene>
<comment type="similarity">
    <text evidence="1">Belongs to the universal ribosomal protein uL3 family.</text>
</comment>
<dbReference type="InterPro" id="IPR019927">
    <property type="entry name" value="Ribosomal_uL3_bac/org-type"/>
</dbReference>
<dbReference type="EMBL" id="MNPL01011724">
    <property type="protein sequence ID" value="OQR72463.1"/>
    <property type="molecule type" value="Genomic_DNA"/>
</dbReference>
<comment type="caution">
    <text evidence="7">The sequence shown here is derived from an EMBL/GenBank/DDBJ whole genome shotgun (WGS) entry which is preliminary data.</text>
</comment>
<sequence>MSGILARILRSPLVIGGIQRCAQPTTAALPLQYNGTQQVTLREKSTKPKRRKVHPFHWWVRKNRKDTSEDHLTKENKAFLVEEAQKAYLAPGESPLREEPWPVGEWTPGARRTGILARKIGIYPMWTKDGKRLLTTLLQVCDQNVLDFIPSEQYAMTRFGYKGRGLGALIVGADIRQPFRFTQAYLNLFKKAGVPPMKKITRFLISDSAALQPGTPLFAGHFRPGDYVNIYGKTIDRGWMGAVKRWGMKGLRKTHGVTKSHNRAGAMGGPRDRILKGKKMGGHEGSERKLLPGLKIWRINHKYNVIWVHGPSVPGSTNSFVHIFDSTYGKKAPKADNPPRFPTYFPDPDNPLPEEEYDKDLHPFHEPSIVIEDEVQVQRKMKVKAKVKAAGKRH</sequence>
<reference evidence="7 8" key="1">
    <citation type="journal article" date="2017" name="Gigascience">
        <title>Draft genome of the honey bee ectoparasitic mite, Tropilaelaps mercedesae, is shaped by the parasitic life history.</title>
        <authorList>
            <person name="Dong X."/>
            <person name="Armstrong S.D."/>
            <person name="Xia D."/>
            <person name="Makepeace B.L."/>
            <person name="Darby A.C."/>
            <person name="Kadowaki T."/>
        </authorList>
    </citation>
    <scope>NUCLEOTIDE SEQUENCE [LARGE SCALE GENOMIC DNA]</scope>
    <source>
        <strain evidence="7">Wuxi-XJTLU</strain>
    </source>
</reference>
<protein>
    <recommendedName>
        <fullName evidence="4">Large ribosomal subunit protein uL3m</fullName>
    </recommendedName>
    <alternativeName>
        <fullName evidence="5">39S ribosomal protein L3, mitochondrial</fullName>
    </alternativeName>
</protein>
<dbReference type="FunCoup" id="A0A1V9XGE6">
    <property type="interactions" value="1076"/>
</dbReference>
<dbReference type="Gene3D" id="2.40.30.10">
    <property type="entry name" value="Translation factors"/>
    <property type="match status" value="2"/>
</dbReference>
<keyword evidence="2 7" id="KW-0689">Ribosomal protein</keyword>
<dbReference type="Proteomes" id="UP000192247">
    <property type="component" value="Unassembled WGS sequence"/>
</dbReference>
<accession>A0A1V9XGE6</accession>
<evidence type="ECO:0000256" key="1">
    <source>
        <dbReference type="ARBA" id="ARBA00006540"/>
    </source>
</evidence>
<dbReference type="Pfam" id="PF00297">
    <property type="entry name" value="Ribosomal_L3"/>
    <property type="match status" value="1"/>
</dbReference>
<dbReference type="InParanoid" id="A0A1V9XGE6"/>
<keyword evidence="8" id="KW-1185">Reference proteome</keyword>
<evidence type="ECO:0000256" key="3">
    <source>
        <dbReference type="ARBA" id="ARBA00023274"/>
    </source>
</evidence>
<dbReference type="GO" id="GO:0006412">
    <property type="term" value="P:translation"/>
    <property type="evidence" value="ECO:0007669"/>
    <property type="project" value="InterPro"/>
</dbReference>
<dbReference type="STRING" id="418985.A0A1V9XGE6"/>
<keyword evidence="3" id="KW-0687">Ribonucleoprotein</keyword>
<dbReference type="GO" id="GO:0003735">
    <property type="term" value="F:structural constituent of ribosome"/>
    <property type="evidence" value="ECO:0007669"/>
    <property type="project" value="InterPro"/>
</dbReference>
<evidence type="ECO:0000313" key="7">
    <source>
        <dbReference type="EMBL" id="OQR72463.1"/>
    </source>
</evidence>
<dbReference type="AlphaFoldDB" id="A0A1V9XGE6"/>
<evidence type="ECO:0000256" key="6">
    <source>
        <dbReference type="SAM" id="MobiDB-lite"/>
    </source>
</evidence>
<dbReference type="PANTHER" id="PTHR11229">
    <property type="entry name" value="50S RIBOSOMAL PROTEIN L3"/>
    <property type="match status" value="1"/>
</dbReference>
<feature type="region of interest" description="Disordered" evidence="6">
    <location>
        <begin position="254"/>
        <end position="273"/>
    </location>
</feature>